<evidence type="ECO:0000313" key="2">
    <source>
        <dbReference type="Proteomes" id="UP000887574"/>
    </source>
</evidence>
<organism evidence="2 3">
    <name type="scientific">Ditylenchus dipsaci</name>
    <dbReference type="NCBI Taxonomy" id="166011"/>
    <lineage>
        <taxon>Eukaryota</taxon>
        <taxon>Metazoa</taxon>
        <taxon>Ecdysozoa</taxon>
        <taxon>Nematoda</taxon>
        <taxon>Chromadorea</taxon>
        <taxon>Rhabditida</taxon>
        <taxon>Tylenchina</taxon>
        <taxon>Tylenchomorpha</taxon>
        <taxon>Sphaerularioidea</taxon>
        <taxon>Anguinidae</taxon>
        <taxon>Anguininae</taxon>
        <taxon>Ditylenchus</taxon>
    </lineage>
</organism>
<keyword evidence="1" id="KW-0694">RNA-binding</keyword>
<keyword evidence="2" id="KW-1185">Reference proteome</keyword>
<dbReference type="InterPro" id="IPR035979">
    <property type="entry name" value="RBD_domain_sf"/>
</dbReference>
<dbReference type="WBParaSite" id="jg2458">
    <property type="protein sequence ID" value="jg2458"/>
    <property type="gene ID" value="jg2458"/>
</dbReference>
<dbReference type="Gene3D" id="3.30.70.330">
    <property type="match status" value="1"/>
</dbReference>
<accession>A0A915E0E1</accession>
<dbReference type="CDD" id="cd00590">
    <property type="entry name" value="RRM_SF"/>
    <property type="match status" value="1"/>
</dbReference>
<dbReference type="GO" id="GO:0005634">
    <property type="term" value="C:nucleus"/>
    <property type="evidence" value="ECO:0007669"/>
    <property type="project" value="TreeGrafter"/>
</dbReference>
<proteinExistence type="predicted"/>
<protein>
    <submittedName>
        <fullName evidence="3">RRM domain-containing protein</fullName>
    </submittedName>
</protein>
<dbReference type="InterPro" id="IPR050374">
    <property type="entry name" value="RRT5_SRSF_SR"/>
</dbReference>
<reference evidence="3" key="1">
    <citation type="submission" date="2022-11" db="UniProtKB">
        <authorList>
            <consortium name="WormBaseParasite"/>
        </authorList>
    </citation>
    <scope>IDENTIFICATION</scope>
</reference>
<name>A0A915E0E1_9BILA</name>
<evidence type="ECO:0000256" key="1">
    <source>
        <dbReference type="ARBA" id="ARBA00022884"/>
    </source>
</evidence>
<sequence length="357" mass="40311">MRPRLDVFSDHLVYVRNAPNMDWRDLKGKINQNSKKVYFVETFEAWLHQKIGQVILEFRSDRQMMRFVDDLHDKTIFGRAVRYDLVDGNGRERFSTRNIKEAGIFPSIVVEVCLRSAIVAINKFAIPLLFLPYEKPNVKDQQTTSPSSFPSSAVMMVSPSEKSSVSKSVHYVVIRNLPKEYVVAHLMELANQAGEVVSLEPRCFSLVKYLKEESAIKSIVCLNELDLGGGIHLRVEGYDVSKATTNKLQNSPTELDADDPMDGEEIERAGQASNNNFSFDSFRKHLPFDSEVKQTFPVVFANVPDHFTQKQILEMAKTAGEVHSISLKSVAVVGYTNRESAANLEVILGKQNFGEIF</sequence>
<evidence type="ECO:0000313" key="3">
    <source>
        <dbReference type="WBParaSite" id="jg2458"/>
    </source>
</evidence>
<dbReference type="GO" id="GO:0005737">
    <property type="term" value="C:cytoplasm"/>
    <property type="evidence" value="ECO:0007669"/>
    <property type="project" value="TreeGrafter"/>
</dbReference>
<dbReference type="AlphaFoldDB" id="A0A915E0E1"/>
<dbReference type="Proteomes" id="UP000887574">
    <property type="component" value="Unplaced"/>
</dbReference>
<dbReference type="PANTHER" id="PTHR23003">
    <property type="entry name" value="RNA RECOGNITION MOTIF RRM DOMAIN CONTAINING PROTEIN"/>
    <property type="match status" value="1"/>
</dbReference>
<dbReference type="SUPFAM" id="SSF54928">
    <property type="entry name" value="RNA-binding domain, RBD"/>
    <property type="match status" value="1"/>
</dbReference>
<dbReference type="GO" id="GO:0003729">
    <property type="term" value="F:mRNA binding"/>
    <property type="evidence" value="ECO:0007669"/>
    <property type="project" value="TreeGrafter"/>
</dbReference>
<dbReference type="InterPro" id="IPR012677">
    <property type="entry name" value="Nucleotide-bd_a/b_plait_sf"/>
</dbReference>